<dbReference type="Pfam" id="PF25534">
    <property type="entry name" value="DUF7918"/>
    <property type="match status" value="1"/>
</dbReference>
<proteinExistence type="predicted"/>
<evidence type="ECO:0000313" key="3">
    <source>
        <dbReference type="Proteomes" id="UP000663827"/>
    </source>
</evidence>
<name>A0A8H3I079_9AGAM</name>
<gene>
    <name evidence="2" type="ORF">RDB_LOCUS72699</name>
</gene>
<sequence length="273" mass="30541">MLLKSLGLRVYITDAEGTPLPEYQEKQTKEDSIECWVPSIEGANFQIHWEITDSVSATTGCDSCAIPYFDGVRLKGKIASSGKNTGRLYGYPVGPTTIRLYQFEKRQFTDEEDTILTNEISTEDIGTIRLKVVWGQEVQKRRAPYYCNNTDPTPGPIHEKMAKKGCWDAARLGPITDATGRQQTFCKFIKNKEIVPGNFLFRYAAKDVLEAQGIIPPTAKPALPTEVNPQVKMELFATNFSRKRGRSSSLEDTKGIIAHTKRLKAGDIMKSQV</sequence>
<reference evidence="2" key="1">
    <citation type="submission" date="2021-01" db="EMBL/GenBank/DDBJ databases">
        <authorList>
            <person name="Kaushik A."/>
        </authorList>
    </citation>
    <scope>NUCLEOTIDE SEQUENCE</scope>
    <source>
        <strain evidence="2">AG5</strain>
    </source>
</reference>
<dbReference type="Proteomes" id="UP000663827">
    <property type="component" value="Unassembled WGS sequence"/>
</dbReference>
<organism evidence="2 3">
    <name type="scientific">Rhizoctonia solani</name>
    <dbReference type="NCBI Taxonomy" id="456999"/>
    <lineage>
        <taxon>Eukaryota</taxon>
        <taxon>Fungi</taxon>
        <taxon>Dikarya</taxon>
        <taxon>Basidiomycota</taxon>
        <taxon>Agaricomycotina</taxon>
        <taxon>Agaricomycetes</taxon>
        <taxon>Cantharellales</taxon>
        <taxon>Ceratobasidiaceae</taxon>
        <taxon>Rhizoctonia</taxon>
    </lineage>
</organism>
<dbReference type="InterPro" id="IPR057678">
    <property type="entry name" value="DUF7918"/>
</dbReference>
<dbReference type="PANTHER" id="PTHR36223">
    <property type="entry name" value="BETA-LACTAMASE-TYPE TRANSPEPTIDASE FOLD DOMAIN CONTAINING PROTEIN"/>
    <property type="match status" value="1"/>
</dbReference>
<feature type="domain" description="DUF7918" evidence="1">
    <location>
        <begin position="15"/>
        <end position="218"/>
    </location>
</feature>
<accession>A0A8H3I079</accession>
<dbReference type="AlphaFoldDB" id="A0A8H3I079"/>
<dbReference type="PANTHER" id="PTHR36223:SF1">
    <property type="entry name" value="TRANSCRIPTION ELONGATION FACTOR EAF N-TERMINAL DOMAIN-CONTAINING PROTEIN"/>
    <property type="match status" value="1"/>
</dbReference>
<evidence type="ECO:0000259" key="1">
    <source>
        <dbReference type="Pfam" id="PF25534"/>
    </source>
</evidence>
<protein>
    <recommendedName>
        <fullName evidence="1">DUF7918 domain-containing protein</fullName>
    </recommendedName>
</protein>
<comment type="caution">
    <text evidence="2">The sequence shown here is derived from an EMBL/GenBank/DDBJ whole genome shotgun (WGS) entry which is preliminary data.</text>
</comment>
<evidence type="ECO:0000313" key="2">
    <source>
        <dbReference type="EMBL" id="CAE7139392.1"/>
    </source>
</evidence>
<dbReference type="EMBL" id="CAJNJQ010001461">
    <property type="protein sequence ID" value="CAE7139392.1"/>
    <property type="molecule type" value="Genomic_DNA"/>
</dbReference>